<feature type="signal peptide" evidence="1">
    <location>
        <begin position="1"/>
        <end position="26"/>
    </location>
</feature>
<comment type="caution">
    <text evidence="2">The sequence shown here is derived from an EMBL/GenBank/DDBJ whole genome shotgun (WGS) entry which is preliminary data.</text>
</comment>
<reference evidence="2 3" key="1">
    <citation type="submission" date="2021-01" db="EMBL/GenBank/DDBJ databases">
        <title>Streptomyces acididurans sp. nov., isolated from a peat swamp forest soil.</title>
        <authorList>
            <person name="Chantavorakit T."/>
            <person name="Duangmal K."/>
        </authorList>
    </citation>
    <scope>NUCLEOTIDE SEQUENCE [LARGE SCALE GENOMIC DNA]</scope>
    <source>
        <strain evidence="2 3">KK5PA1</strain>
    </source>
</reference>
<dbReference type="EMBL" id="JADKYB010000007">
    <property type="protein sequence ID" value="MBM9505796.1"/>
    <property type="molecule type" value="Genomic_DNA"/>
</dbReference>
<dbReference type="Proteomes" id="UP000749040">
    <property type="component" value="Unassembled WGS sequence"/>
</dbReference>
<evidence type="ECO:0008006" key="4">
    <source>
        <dbReference type="Google" id="ProtNLM"/>
    </source>
</evidence>
<keyword evidence="3" id="KW-1185">Reference proteome</keyword>
<evidence type="ECO:0000313" key="3">
    <source>
        <dbReference type="Proteomes" id="UP000749040"/>
    </source>
</evidence>
<evidence type="ECO:0000313" key="2">
    <source>
        <dbReference type="EMBL" id="MBM9505796.1"/>
    </source>
</evidence>
<accession>A0ABS2TTG6</accession>
<name>A0ABS2TTG6_9ACTN</name>
<dbReference type="RefSeq" id="WP_205357668.1">
    <property type="nucleotide sequence ID" value="NZ_JADKYB010000007.1"/>
</dbReference>
<feature type="chain" id="PRO_5047329277" description="ATP-binding protein" evidence="1">
    <location>
        <begin position="27"/>
        <end position="87"/>
    </location>
</feature>
<evidence type="ECO:0000256" key="1">
    <source>
        <dbReference type="SAM" id="SignalP"/>
    </source>
</evidence>
<sequence>MNAFRILSAAAGSILLAAGAPVAAHAADLGSALTGAALTATSTGEQAGTATSQVLDETGVTRKVGAVKKAVQAGSDAVSAGNELVSG</sequence>
<organism evidence="2 3">
    <name type="scientific">Actinacidiphila acididurans</name>
    <dbReference type="NCBI Taxonomy" id="2784346"/>
    <lineage>
        <taxon>Bacteria</taxon>
        <taxon>Bacillati</taxon>
        <taxon>Actinomycetota</taxon>
        <taxon>Actinomycetes</taxon>
        <taxon>Kitasatosporales</taxon>
        <taxon>Streptomycetaceae</taxon>
        <taxon>Actinacidiphila</taxon>
    </lineage>
</organism>
<proteinExistence type="predicted"/>
<gene>
    <name evidence="2" type="ORF">ITX44_14780</name>
</gene>
<protein>
    <recommendedName>
        <fullName evidence="4">ATP-binding protein</fullName>
    </recommendedName>
</protein>
<keyword evidence="1" id="KW-0732">Signal</keyword>